<keyword evidence="2" id="KW-1185">Reference proteome</keyword>
<accession>A0A2X0J7X0</accession>
<dbReference type="RefSeq" id="WP_111503284.1">
    <property type="nucleotide sequence ID" value="NZ_QKYN01000084.1"/>
</dbReference>
<proteinExistence type="predicted"/>
<gene>
    <name evidence="1" type="ORF">DN069_21605</name>
</gene>
<organism evidence="1 2">
    <name type="scientific">Streptacidiphilus pinicola</name>
    <dbReference type="NCBI Taxonomy" id="2219663"/>
    <lineage>
        <taxon>Bacteria</taxon>
        <taxon>Bacillati</taxon>
        <taxon>Actinomycetota</taxon>
        <taxon>Actinomycetes</taxon>
        <taxon>Kitasatosporales</taxon>
        <taxon>Streptomycetaceae</taxon>
        <taxon>Streptacidiphilus</taxon>
    </lineage>
</organism>
<sequence>MASDKPKGKILGREDINRLIAEVKAEIAAEAIAADLQEGPGTDLGARAQRLREWAAHQGVRHAEAVPVATSQADQLIAMMSSIAFLVTCQVIDQLLADSSTD</sequence>
<evidence type="ECO:0000313" key="1">
    <source>
        <dbReference type="EMBL" id="RAG83588.1"/>
    </source>
</evidence>
<evidence type="ECO:0000313" key="2">
    <source>
        <dbReference type="Proteomes" id="UP000248889"/>
    </source>
</evidence>
<reference evidence="1 2" key="1">
    <citation type="submission" date="2018-06" db="EMBL/GenBank/DDBJ databases">
        <title>Streptacidiphilus pinicola sp. nov., isolated from pine grove soil.</title>
        <authorList>
            <person name="Roh S.G."/>
            <person name="Park S."/>
            <person name="Kim M.-K."/>
            <person name="Yun B.-R."/>
            <person name="Park J."/>
            <person name="Kim M.J."/>
            <person name="Kim Y.S."/>
            <person name="Kim S.B."/>
        </authorList>
    </citation>
    <scope>NUCLEOTIDE SEQUENCE [LARGE SCALE GENOMIC DNA]</scope>
    <source>
        <strain evidence="1 2">MMS16-CNU450</strain>
    </source>
</reference>
<dbReference type="AlphaFoldDB" id="A0A2X0J7X0"/>
<dbReference type="EMBL" id="QKYN01000084">
    <property type="protein sequence ID" value="RAG83588.1"/>
    <property type="molecule type" value="Genomic_DNA"/>
</dbReference>
<protein>
    <submittedName>
        <fullName evidence="1">Uncharacterized protein</fullName>
    </submittedName>
</protein>
<name>A0A2X0J7X0_9ACTN</name>
<comment type="caution">
    <text evidence="1">The sequence shown here is derived from an EMBL/GenBank/DDBJ whole genome shotgun (WGS) entry which is preliminary data.</text>
</comment>
<dbReference type="Proteomes" id="UP000248889">
    <property type="component" value="Unassembled WGS sequence"/>
</dbReference>